<organism evidence="1 2">
    <name type="scientific">Zymomonas mobilis subsp. pomaceae (strain ATCC 29192 / DSM 22645 / JCM 10191 / CCUG 17912 / NBRC 13757 / NCIMB 11200 / NRRL B-4491 / Barker I)</name>
    <dbReference type="NCBI Taxonomy" id="579138"/>
    <lineage>
        <taxon>Bacteria</taxon>
        <taxon>Pseudomonadati</taxon>
        <taxon>Pseudomonadota</taxon>
        <taxon>Alphaproteobacteria</taxon>
        <taxon>Sphingomonadales</taxon>
        <taxon>Zymomonadaceae</taxon>
        <taxon>Zymomonas</taxon>
    </lineage>
</organism>
<dbReference type="RefSeq" id="WP_013945628.1">
    <property type="nucleotide sequence ID" value="NC_015716.1"/>
</dbReference>
<sequence length="336" mass="38122">MASQSDIKNRPSTLSQTIQTIEFIVKDIPEEKAHLLGKKVIGVVSEIGKFIDLTNLYGITIAINYGDALKDLDLGSKILSPESYTNTDGITGIAKAVTVVRNDRPYTYLVFNAQYLFPLIEEKEDSSDMNFTLGLIAHECAHVQLNAEKRFLPEFKLGASIKDYKHKMALGIAEICWDEYAACLISSSFINTEKAHHISTTLTAIETAHEKANQAIFAYRIHGSLNTLITEAGEAIIAPLRMISYLFGDIDSSYIFNEKDISWSDIEDVHQKFIEKEYFIFADKLWVELRKLWETRKKWESVLVFKNIEDIVSDIFESIGITFTLQYDGQYYIGVL</sequence>
<dbReference type="EMBL" id="CP002867">
    <property type="protein sequence ID" value="AEI38621.1"/>
    <property type="molecule type" value="Genomic_DNA"/>
</dbReference>
<proteinExistence type="predicted"/>
<accession>F8EWH8</accession>
<evidence type="ECO:0000313" key="2">
    <source>
        <dbReference type="Proteomes" id="UP000000491"/>
    </source>
</evidence>
<name>F8EWH8_ZYMMT</name>
<evidence type="ECO:0000313" key="1">
    <source>
        <dbReference type="EMBL" id="AEI38621.1"/>
    </source>
</evidence>
<dbReference type="Proteomes" id="UP000000491">
    <property type="component" value="Plasmid pZYMOP02"/>
</dbReference>
<keyword evidence="1" id="KW-0614">Plasmid</keyword>
<dbReference type="PATRIC" id="fig|579138.3.peg.1853"/>
<reference evidence="1 2" key="1">
    <citation type="journal article" date="2011" name="J. Bacteriol.">
        <title>Genome sequence of the ethanol-producing Zymomonas mobilis subsp. pomaceae lectotype strain ATCC 29192.</title>
        <authorList>
            <person name="Kouvelis V.N."/>
            <person name="Davenport K.W."/>
            <person name="Brettin T.S."/>
            <person name="Bruce D."/>
            <person name="Detter C."/>
            <person name="Han C.S."/>
            <person name="Nolan M."/>
            <person name="Tapia R."/>
            <person name="Damoulaki A."/>
            <person name="Kyrpides N.C."/>
            <person name="Typas M.A."/>
            <person name="Pappas K.M."/>
        </authorList>
    </citation>
    <scope>NUCLEOTIDE SEQUENCE [LARGE SCALE GENOMIC DNA]</scope>
    <source>
        <strain evidence="2">ATCC 29192 / DSM 22645 / JCM 10191 / CCUG 17912 / NBRC 13757 / NCIMB 11200 / NRRL B-4491 / Barker I</strain>
        <plasmid evidence="1">pZYMOP02</plasmid>
    </source>
</reference>
<dbReference type="KEGG" id="zmp:Zymop_2037"/>
<protein>
    <submittedName>
        <fullName evidence="1">Uncharacterized protein</fullName>
    </submittedName>
</protein>
<gene>
    <name evidence="1" type="ordered locus">Zymop_2037</name>
</gene>
<geneLocation type="plasmid" evidence="1 2">
    <name>pZYMOP02</name>
</geneLocation>
<dbReference type="AlphaFoldDB" id="F8EWH8"/>
<dbReference type="HOGENOM" id="CLU_066425_0_0_5"/>